<evidence type="ECO:0000313" key="13">
    <source>
        <dbReference type="Proteomes" id="UP000198615"/>
    </source>
</evidence>
<keyword evidence="7 9" id="KW-0067">ATP-binding</keyword>
<evidence type="ECO:0000256" key="6">
    <source>
        <dbReference type="ARBA" id="ARBA00022741"/>
    </source>
</evidence>
<dbReference type="GO" id="GO:0006260">
    <property type="term" value="P:DNA replication"/>
    <property type="evidence" value="ECO:0007669"/>
    <property type="project" value="UniProtKB-UniRule"/>
</dbReference>
<comment type="similarity">
    <text evidence="2 9 10">Belongs to the RecF family.</text>
</comment>
<dbReference type="InterPro" id="IPR027417">
    <property type="entry name" value="P-loop_NTPase"/>
</dbReference>
<dbReference type="Proteomes" id="UP000198615">
    <property type="component" value="Unassembled WGS sequence"/>
</dbReference>
<reference evidence="12 13" key="1">
    <citation type="submission" date="2016-10" db="EMBL/GenBank/DDBJ databases">
        <authorList>
            <person name="Varghese N."/>
            <person name="Submissions S."/>
        </authorList>
    </citation>
    <scope>NUCLEOTIDE SEQUENCE [LARGE SCALE GENOMIC DNA]</scope>
    <source>
        <strain evidence="12 13">DSM 18839</strain>
    </source>
</reference>
<dbReference type="GO" id="GO:0006302">
    <property type="term" value="P:double-strand break repair"/>
    <property type="evidence" value="ECO:0007669"/>
    <property type="project" value="TreeGrafter"/>
</dbReference>
<dbReference type="SUPFAM" id="SSF52540">
    <property type="entry name" value="P-loop containing nucleoside triphosphate hydrolases"/>
    <property type="match status" value="1"/>
</dbReference>
<evidence type="ECO:0000256" key="8">
    <source>
        <dbReference type="ARBA" id="ARBA00023125"/>
    </source>
</evidence>
<gene>
    <name evidence="9" type="primary">recF</name>
    <name evidence="12" type="ORF">SAMN05660686_03345</name>
</gene>
<dbReference type="HAMAP" id="MF_00365">
    <property type="entry name" value="RecF"/>
    <property type="match status" value="1"/>
</dbReference>
<feature type="domain" description="RecF/RecN/SMC N-terminal" evidence="11">
    <location>
        <begin position="30"/>
        <end position="355"/>
    </location>
</feature>
<sequence length="397" mass="42309">MTARVSVEGPILSEHSGAASAAGAPLRLAVNSISLTRFRNHAATSLEIDRPVAVLTGANGSGKTNLLEALSFLSPGRGMRRARLSEIDRVGDSGPWAVSASITGKLGDARVGTGRDAAAEGERRIVRVDGAPARSQSALGDHLTVSWLTPAMDRLFTEGASGRRRFLDRLVYAFDGEHAGRVNGYEHAWRERNRLIKDGRREAAWYAALEETLAETGVAIAAARAALIARLNRICAATRDPFPAAELALDGEIDRWLVGTPALEVEDRLRATLAAARFGPQEAEGPHRSDLAVTHVGKAMPAAQCSTGEQKALLVGIVLAHARLQAIDEHAAPILLLDEVAAHLDDRRRAALFEAVFDLGGQAWLTGTDLSTFAPIADRARLFDVADGKVRPAEVVS</sequence>
<dbReference type="NCBIfam" id="TIGR00611">
    <property type="entry name" value="recf"/>
    <property type="match status" value="1"/>
</dbReference>
<keyword evidence="9 10" id="KW-0227">DNA damage</keyword>
<dbReference type="InterPro" id="IPR018078">
    <property type="entry name" value="DNA-binding_RecF_CS"/>
</dbReference>
<keyword evidence="6 9" id="KW-0547">Nucleotide-binding</keyword>
<keyword evidence="13" id="KW-1185">Reference proteome</keyword>
<evidence type="ECO:0000256" key="5">
    <source>
        <dbReference type="ARBA" id="ARBA00022705"/>
    </source>
</evidence>
<dbReference type="OrthoDB" id="9803889at2"/>
<dbReference type="GO" id="GO:0005524">
    <property type="term" value="F:ATP binding"/>
    <property type="evidence" value="ECO:0007669"/>
    <property type="project" value="UniProtKB-UniRule"/>
</dbReference>
<dbReference type="InterPro" id="IPR042174">
    <property type="entry name" value="RecF_2"/>
</dbReference>
<dbReference type="PROSITE" id="PS00618">
    <property type="entry name" value="RECF_2"/>
    <property type="match status" value="1"/>
</dbReference>
<dbReference type="RefSeq" id="WP_093151994.1">
    <property type="nucleotide sequence ID" value="NZ_FNBW01000010.1"/>
</dbReference>
<dbReference type="GO" id="GO:0003697">
    <property type="term" value="F:single-stranded DNA binding"/>
    <property type="evidence" value="ECO:0007669"/>
    <property type="project" value="UniProtKB-UniRule"/>
</dbReference>
<dbReference type="PANTHER" id="PTHR32182">
    <property type="entry name" value="DNA REPLICATION AND REPAIR PROTEIN RECF"/>
    <property type="match status" value="1"/>
</dbReference>
<dbReference type="InterPro" id="IPR001238">
    <property type="entry name" value="DNA-binding_RecF"/>
</dbReference>
<evidence type="ECO:0000256" key="10">
    <source>
        <dbReference type="RuleBase" id="RU000578"/>
    </source>
</evidence>
<organism evidence="12 13">
    <name type="scientific">Thalassobaculum litoreum DSM 18839</name>
    <dbReference type="NCBI Taxonomy" id="1123362"/>
    <lineage>
        <taxon>Bacteria</taxon>
        <taxon>Pseudomonadati</taxon>
        <taxon>Pseudomonadota</taxon>
        <taxon>Alphaproteobacteria</taxon>
        <taxon>Rhodospirillales</taxon>
        <taxon>Thalassobaculaceae</taxon>
        <taxon>Thalassobaculum</taxon>
    </lineage>
</organism>
<keyword evidence="9 10" id="KW-0742">SOS response</keyword>
<feature type="binding site" evidence="9">
    <location>
        <begin position="57"/>
        <end position="64"/>
    </location>
    <ligand>
        <name>ATP</name>
        <dbReference type="ChEBI" id="CHEBI:30616"/>
    </ligand>
</feature>
<dbReference type="GO" id="GO:0009432">
    <property type="term" value="P:SOS response"/>
    <property type="evidence" value="ECO:0007669"/>
    <property type="project" value="UniProtKB-UniRule"/>
</dbReference>
<dbReference type="PANTHER" id="PTHR32182:SF0">
    <property type="entry name" value="DNA REPLICATION AND REPAIR PROTEIN RECF"/>
    <property type="match status" value="1"/>
</dbReference>
<evidence type="ECO:0000256" key="2">
    <source>
        <dbReference type="ARBA" id="ARBA00008016"/>
    </source>
</evidence>
<evidence type="ECO:0000256" key="3">
    <source>
        <dbReference type="ARBA" id="ARBA00020170"/>
    </source>
</evidence>
<dbReference type="Gene3D" id="3.40.50.300">
    <property type="entry name" value="P-loop containing nucleotide triphosphate hydrolases"/>
    <property type="match status" value="1"/>
</dbReference>
<keyword evidence="4 9" id="KW-0963">Cytoplasm</keyword>
<evidence type="ECO:0000256" key="1">
    <source>
        <dbReference type="ARBA" id="ARBA00004496"/>
    </source>
</evidence>
<dbReference type="Gene3D" id="1.20.1050.90">
    <property type="entry name" value="RecF/RecN/SMC, N-terminal domain"/>
    <property type="match status" value="1"/>
</dbReference>
<dbReference type="AlphaFoldDB" id="A0A8G2F470"/>
<comment type="function">
    <text evidence="9 10">The RecF protein is involved in DNA metabolism; it is required for DNA replication and normal SOS inducibility. RecF binds preferentially to single-stranded, linear DNA. It also seems to bind ATP.</text>
</comment>
<comment type="subcellular location">
    <subcellularLocation>
        <location evidence="1 9 10">Cytoplasm</location>
    </subcellularLocation>
</comment>
<dbReference type="GO" id="GO:0005737">
    <property type="term" value="C:cytoplasm"/>
    <property type="evidence" value="ECO:0007669"/>
    <property type="project" value="UniProtKB-SubCell"/>
</dbReference>
<dbReference type="PROSITE" id="PS00617">
    <property type="entry name" value="RECF_1"/>
    <property type="match status" value="1"/>
</dbReference>
<evidence type="ECO:0000259" key="11">
    <source>
        <dbReference type="Pfam" id="PF02463"/>
    </source>
</evidence>
<keyword evidence="5 9" id="KW-0235">DNA replication</keyword>
<protein>
    <recommendedName>
        <fullName evidence="3 9">DNA replication and repair protein RecF</fullName>
    </recommendedName>
</protein>
<keyword evidence="9 10" id="KW-0234">DNA repair</keyword>
<comment type="caution">
    <text evidence="12">The sequence shown here is derived from an EMBL/GenBank/DDBJ whole genome shotgun (WGS) entry which is preliminary data.</text>
</comment>
<proteinExistence type="inferred from homology"/>
<accession>A0A8G2F470</accession>
<evidence type="ECO:0000256" key="4">
    <source>
        <dbReference type="ARBA" id="ARBA00022490"/>
    </source>
</evidence>
<dbReference type="InterPro" id="IPR003395">
    <property type="entry name" value="RecF/RecN/SMC_N"/>
</dbReference>
<evidence type="ECO:0000256" key="7">
    <source>
        <dbReference type="ARBA" id="ARBA00022840"/>
    </source>
</evidence>
<name>A0A8G2F470_9PROT</name>
<keyword evidence="8 9" id="KW-0238">DNA-binding</keyword>
<dbReference type="EMBL" id="FNBW01000010">
    <property type="protein sequence ID" value="SDG09640.1"/>
    <property type="molecule type" value="Genomic_DNA"/>
</dbReference>
<dbReference type="Pfam" id="PF02463">
    <property type="entry name" value="SMC_N"/>
    <property type="match status" value="1"/>
</dbReference>
<evidence type="ECO:0000313" key="12">
    <source>
        <dbReference type="EMBL" id="SDG09640.1"/>
    </source>
</evidence>
<evidence type="ECO:0000256" key="9">
    <source>
        <dbReference type="HAMAP-Rule" id="MF_00365"/>
    </source>
</evidence>
<dbReference type="GO" id="GO:0000731">
    <property type="term" value="P:DNA synthesis involved in DNA repair"/>
    <property type="evidence" value="ECO:0007669"/>
    <property type="project" value="TreeGrafter"/>
</dbReference>